<dbReference type="InterPro" id="IPR000111">
    <property type="entry name" value="Glyco_hydro_27/36_CS"/>
</dbReference>
<evidence type="ECO:0000256" key="12">
    <source>
        <dbReference type="ARBA" id="ARBA00051267"/>
    </source>
</evidence>
<keyword evidence="10" id="KW-0458">Lysosome</keyword>
<evidence type="ECO:0000256" key="11">
    <source>
        <dbReference type="ARBA" id="ARBA00023295"/>
    </source>
</evidence>
<dbReference type="Gene3D" id="3.20.20.70">
    <property type="entry name" value="Aldolase class I"/>
    <property type="match status" value="2"/>
</dbReference>
<dbReference type="Bgee" id="ENSCJAG00000004865">
    <property type="expression patterns" value="Expressed in testis and 6 other cell types or tissues"/>
</dbReference>
<dbReference type="Ensembl" id="ENSCJAT00000113763.2">
    <property type="protein sequence ID" value="ENSCJAP00000075839.1"/>
    <property type="gene ID" value="ENSCJAG00000004865.5"/>
</dbReference>
<comment type="catalytic activity">
    <reaction evidence="1">
        <text>Hydrolysis of terminal, non-reducing alpha-D-galactose residues in alpha-D-galactosides, including galactose oligosaccharides, galactomannans and galactolipids.</text>
        <dbReference type="EC" id="3.2.1.22"/>
    </reaction>
</comment>
<dbReference type="GO" id="GO:0005764">
    <property type="term" value="C:lysosome"/>
    <property type="evidence" value="ECO:0007669"/>
    <property type="project" value="UniProtKB-SubCell"/>
</dbReference>
<evidence type="ECO:0000256" key="4">
    <source>
        <dbReference type="ARBA" id="ARBA00011738"/>
    </source>
</evidence>
<dbReference type="InterPro" id="IPR035373">
    <property type="entry name" value="Melibiase/NAGA_C"/>
</dbReference>
<dbReference type="GO" id="GO:0042803">
    <property type="term" value="F:protein homodimerization activity"/>
    <property type="evidence" value="ECO:0007669"/>
    <property type="project" value="Ensembl"/>
</dbReference>
<dbReference type="GO" id="GO:0016020">
    <property type="term" value="C:membrane"/>
    <property type="evidence" value="ECO:0007669"/>
    <property type="project" value="GOC"/>
</dbReference>
<feature type="domain" description="Alpha galactosidase A C-terminal" evidence="17">
    <location>
        <begin position="365"/>
        <end position="451"/>
    </location>
</feature>
<dbReference type="FunFam" id="3.20.20.70:FF:000070">
    <property type="entry name" value="Alpha-galactosidase"/>
    <property type="match status" value="1"/>
</dbReference>
<evidence type="ECO:0000259" key="17">
    <source>
        <dbReference type="Pfam" id="PF17450"/>
    </source>
</evidence>
<sequence length="469" mass="53500">MRLRNPHLQLGCALALRFLALVSWDIPVARALDNGLARTPTMGWLHWERFMCNLDCQEEPDSCIRQSFTLVAQAGVRRHDLSSPQFPPPRFKFSRLGLPNSWDYSEKLFMEMAELLVSDGWKDAGYDYLCIDDCWMAPQRDSEGRLQADPQRFPHGIRQLANYVHSKGLKLGIYADVGNKTCSGFPGSFGYYDIDAQTFADWGVDLLKFDGCHCDSLESLADGYKHMSLALNRTGRSIVYSCEWPLYMWPFQKPNYTEIRQYCNHWRNYADIDDSWKSIKSILDWTSSNQERIVDVAGPGGWNDPDMLVIGNFGLSWNQQVTQMALWAIMAAPLFMSNDLRHISPQAKALLQDKDVIAINQDPLGKQGYQLRQGDNFEVWERPLSDLAWAVAVINRQEIGGPRSYTMAVASLGKGVACNPACFITQHLPVKRKLGFYEWTTRLRTHINPTGTVLLRLENTMQRSLQDLL</sequence>
<dbReference type="InterPro" id="IPR017853">
    <property type="entry name" value="GH"/>
</dbReference>
<dbReference type="GeneTree" id="ENSGT00390000008751"/>
<dbReference type="GO" id="GO:0016139">
    <property type="term" value="P:glycoside catabolic process"/>
    <property type="evidence" value="ECO:0007669"/>
    <property type="project" value="TreeGrafter"/>
</dbReference>
<dbReference type="FunFam" id="2.60.40.1180:FF:000017">
    <property type="entry name" value="Alpha-galactosidase A"/>
    <property type="match status" value="1"/>
</dbReference>
<keyword evidence="8 15" id="KW-1015">Disulfide bond</keyword>
<evidence type="ECO:0000256" key="9">
    <source>
        <dbReference type="ARBA" id="ARBA00023180"/>
    </source>
</evidence>
<reference evidence="18" key="2">
    <citation type="submission" date="2025-08" db="UniProtKB">
        <authorList>
            <consortium name="Ensembl"/>
        </authorList>
    </citation>
    <scope>IDENTIFICATION</scope>
</reference>
<dbReference type="FunCoup" id="A0A5F4WDS1">
    <property type="interactions" value="1211"/>
</dbReference>
<dbReference type="GO" id="GO:0046479">
    <property type="term" value="P:glycosphingolipid catabolic process"/>
    <property type="evidence" value="ECO:0007669"/>
    <property type="project" value="Ensembl"/>
</dbReference>
<evidence type="ECO:0000256" key="1">
    <source>
        <dbReference type="ARBA" id="ARBA00001255"/>
    </source>
</evidence>
<dbReference type="Gene3D" id="2.60.40.1180">
    <property type="entry name" value="Golgi alpha-mannosidase II"/>
    <property type="match status" value="1"/>
</dbReference>
<dbReference type="Proteomes" id="UP000008225">
    <property type="component" value="Chromosome X"/>
</dbReference>
<evidence type="ECO:0000256" key="6">
    <source>
        <dbReference type="ARBA" id="ARBA00022801"/>
    </source>
</evidence>
<evidence type="ECO:0000256" key="16">
    <source>
        <dbReference type="SAM" id="SignalP"/>
    </source>
</evidence>
<dbReference type="SUPFAM" id="SSF51011">
    <property type="entry name" value="Glycosyl hydrolase domain"/>
    <property type="match status" value="1"/>
</dbReference>
<dbReference type="GO" id="GO:0004557">
    <property type="term" value="F:alpha-galactosidase activity"/>
    <property type="evidence" value="ECO:0007669"/>
    <property type="project" value="UniProtKB-EC"/>
</dbReference>
<evidence type="ECO:0000256" key="15">
    <source>
        <dbReference type="RuleBase" id="RU361168"/>
    </source>
</evidence>
<dbReference type="Pfam" id="PF17450">
    <property type="entry name" value="Melibiase_2_C"/>
    <property type="match status" value="1"/>
</dbReference>
<dbReference type="STRING" id="9483.ENSCJAP00000075839"/>
<evidence type="ECO:0000256" key="14">
    <source>
        <dbReference type="ARBA" id="ARBA00056170"/>
    </source>
</evidence>
<evidence type="ECO:0000256" key="5">
    <source>
        <dbReference type="ARBA" id="ARBA00022729"/>
    </source>
</evidence>
<evidence type="ECO:0000256" key="13">
    <source>
        <dbReference type="ARBA" id="ARBA00051382"/>
    </source>
</evidence>
<keyword evidence="5 16" id="KW-0732">Signal</keyword>
<dbReference type="CDD" id="cd14792">
    <property type="entry name" value="GH27"/>
    <property type="match status" value="1"/>
</dbReference>
<name>A0A5F4WDS1_CALJA</name>
<comment type="subcellular location">
    <subcellularLocation>
        <location evidence="2">Lysosome</location>
    </subcellularLocation>
</comment>
<comment type="function">
    <text evidence="14">Catalyzes the hydrolysis of glycosphingolipids and participates in their degradation in the lysosome.</text>
</comment>
<dbReference type="PANTHER" id="PTHR11452">
    <property type="entry name" value="ALPHA-GALACTOSIDASE/ALPHA-N-ACETYLGALACTOSAMINIDASE"/>
    <property type="match status" value="1"/>
</dbReference>
<dbReference type="PROSITE" id="PS00512">
    <property type="entry name" value="ALPHA_GALACTOSIDASE"/>
    <property type="match status" value="1"/>
</dbReference>
<dbReference type="InterPro" id="IPR013780">
    <property type="entry name" value="Glyco_hydro_b"/>
</dbReference>
<gene>
    <name evidence="18" type="primary">GLA</name>
</gene>
<organism evidence="18 19">
    <name type="scientific">Callithrix jacchus</name>
    <name type="common">White-tufted-ear marmoset</name>
    <name type="synonym">Simia Jacchus</name>
    <dbReference type="NCBI Taxonomy" id="9483"/>
    <lineage>
        <taxon>Eukaryota</taxon>
        <taxon>Metazoa</taxon>
        <taxon>Chordata</taxon>
        <taxon>Craniata</taxon>
        <taxon>Vertebrata</taxon>
        <taxon>Euteleostomi</taxon>
        <taxon>Mammalia</taxon>
        <taxon>Eutheria</taxon>
        <taxon>Euarchontoglires</taxon>
        <taxon>Primates</taxon>
        <taxon>Haplorrhini</taxon>
        <taxon>Platyrrhini</taxon>
        <taxon>Cebidae</taxon>
        <taxon>Callitrichinae</taxon>
        <taxon>Callithrix</taxon>
        <taxon>Callithrix</taxon>
    </lineage>
</organism>
<dbReference type="SUPFAM" id="SSF51445">
    <property type="entry name" value="(Trans)glycosidases"/>
    <property type="match status" value="2"/>
</dbReference>
<dbReference type="PANTHER" id="PTHR11452:SF14">
    <property type="entry name" value="ALPHA-GALACTOSIDASE A"/>
    <property type="match status" value="1"/>
</dbReference>
<dbReference type="InterPro" id="IPR002241">
    <property type="entry name" value="Glyco_hydro_27"/>
</dbReference>
<evidence type="ECO:0000256" key="3">
    <source>
        <dbReference type="ARBA" id="ARBA00009743"/>
    </source>
</evidence>
<comment type="subunit">
    <text evidence="4 15">Homodimer.</text>
</comment>
<keyword evidence="6 15" id="KW-0378">Hydrolase</keyword>
<dbReference type="InterPro" id="IPR013785">
    <property type="entry name" value="Aldolase_TIM"/>
</dbReference>
<dbReference type="Pfam" id="PF16499">
    <property type="entry name" value="Melibiase_2"/>
    <property type="match status" value="2"/>
</dbReference>
<evidence type="ECO:0000256" key="8">
    <source>
        <dbReference type="ARBA" id="ARBA00023157"/>
    </source>
</evidence>
<evidence type="ECO:0000313" key="19">
    <source>
        <dbReference type="Proteomes" id="UP000008225"/>
    </source>
</evidence>
<feature type="chain" id="PRO_5023829916" description="Alpha-galactosidase" evidence="16">
    <location>
        <begin position="32"/>
        <end position="469"/>
    </location>
</feature>
<protein>
    <recommendedName>
        <fullName evidence="15">Alpha-galactosidase</fullName>
        <ecNumber evidence="15">3.2.1.-</ecNumber>
    </recommendedName>
</protein>
<dbReference type="GO" id="GO:0009311">
    <property type="term" value="P:oligosaccharide metabolic process"/>
    <property type="evidence" value="ECO:0007669"/>
    <property type="project" value="Ensembl"/>
</dbReference>
<comment type="catalytic activity">
    <reaction evidence="12">
        <text>a globoside Gb3Cer + H2O = a beta-D-galactosyl-(1-&gt;4)-beta-D-glucosyl-(1&lt;-&gt;1)-ceramide + D-galactose</text>
        <dbReference type="Rhea" id="RHEA:48020"/>
        <dbReference type="ChEBI" id="CHEBI:4139"/>
        <dbReference type="ChEBI" id="CHEBI:15377"/>
        <dbReference type="ChEBI" id="CHEBI:79208"/>
        <dbReference type="ChEBI" id="CHEBI:88154"/>
    </reaction>
    <physiologicalReaction direction="left-to-right" evidence="12">
        <dbReference type="Rhea" id="RHEA:48021"/>
    </physiologicalReaction>
</comment>
<evidence type="ECO:0000256" key="10">
    <source>
        <dbReference type="ARBA" id="ARBA00023228"/>
    </source>
</evidence>
<comment type="similarity">
    <text evidence="3 15">Belongs to the glycosyl hydrolase 27 family.</text>
</comment>
<dbReference type="OMA" id="MTPTMGW"/>
<dbReference type="EC" id="3.2.1.-" evidence="15"/>
<dbReference type="AlphaFoldDB" id="A0A5F4WDS1"/>
<evidence type="ECO:0000256" key="2">
    <source>
        <dbReference type="ARBA" id="ARBA00004371"/>
    </source>
</evidence>
<dbReference type="GO" id="GO:0005794">
    <property type="term" value="C:Golgi apparatus"/>
    <property type="evidence" value="ECO:0007669"/>
    <property type="project" value="Ensembl"/>
</dbReference>
<keyword evidence="9" id="KW-0325">Glycoprotein</keyword>
<reference evidence="18" key="1">
    <citation type="submission" date="2009-03" db="EMBL/GenBank/DDBJ databases">
        <authorList>
            <person name="Warren W."/>
            <person name="Ye L."/>
            <person name="Minx P."/>
            <person name="Worley K."/>
            <person name="Gibbs R."/>
            <person name="Wilson R.K."/>
        </authorList>
    </citation>
    <scope>NUCLEOTIDE SEQUENCE [LARGE SCALE GENOMIC DNA]</scope>
</reference>
<dbReference type="PRINTS" id="PR00740">
    <property type="entry name" value="GLHYDRLASE27"/>
</dbReference>
<dbReference type="InParanoid" id="A0A5F4WDS1"/>
<accession>A0A5F4WDS1</accession>
<dbReference type="GO" id="GO:0005576">
    <property type="term" value="C:extracellular region"/>
    <property type="evidence" value="ECO:0007669"/>
    <property type="project" value="Ensembl"/>
</dbReference>
<dbReference type="GO" id="GO:0005102">
    <property type="term" value="F:signaling receptor binding"/>
    <property type="evidence" value="ECO:0007669"/>
    <property type="project" value="Ensembl"/>
</dbReference>
<keyword evidence="7" id="KW-0443">Lipid metabolism</keyword>
<reference evidence="18" key="3">
    <citation type="submission" date="2025-09" db="UniProtKB">
        <authorList>
            <consortium name="Ensembl"/>
        </authorList>
    </citation>
    <scope>IDENTIFICATION</scope>
</reference>
<keyword evidence="19" id="KW-1185">Reference proteome</keyword>
<keyword evidence="11 15" id="KW-0326">Glycosidase</keyword>
<evidence type="ECO:0000313" key="18">
    <source>
        <dbReference type="Ensembl" id="ENSCJAP00000075839.1"/>
    </source>
</evidence>
<comment type="catalytic activity">
    <reaction evidence="13">
        <text>a globoside Gb3Cer (d18:1(4E)) + H2O = a beta-D-Gal-(1-&gt;4)-beta-D-Glc-(1&lt;-&gt;1)-Cer(d18:1(4E)) + D-galactose</text>
        <dbReference type="Rhea" id="RHEA:21112"/>
        <dbReference type="ChEBI" id="CHEBI:4139"/>
        <dbReference type="ChEBI" id="CHEBI:15377"/>
        <dbReference type="ChEBI" id="CHEBI:17950"/>
        <dbReference type="ChEBI" id="CHEBI:18313"/>
    </reaction>
    <physiologicalReaction direction="left-to-right" evidence="13">
        <dbReference type="Rhea" id="RHEA:21113"/>
    </physiologicalReaction>
</comment>
<feature type="signal peptide" evidence="16">
    <location>
        <begin position="1"/>
        <end position="31"/>
    </location>
</feature>
<proteinExistence type="inferred from homology"/>
<evidence type="ECO:0000256" key="7">
    <source>
        <dbReference type="ARBA" id="ARBA00023098"/>
    </source>
</evidence>